<comment type="caution">
    <text evidence="2">The sequence shown here is derived from an EMBL/GenBank/DDBJ whole genome shotgun (WGS) entry which is preliminary data.</text>
</comment>
<evidence type="ECO:0000313" key="3">
    <source>
        <dbReference type="Proteomes" id="UP000261231"/>
    </source>
</evidence>
<accession>A0A3E2XJA6</accession>
<evidence type="ECO:0000259" key="1">
    <source>
        <dbReference type="Pfam" id="PF24390"/>
    </source>
</evidence>
<keyword evidence="3" id="KW-1185">Reference proteome</keyword>
<dbReference type="RefSeq" id="WP_117541022.1">
    <property type="nucleotide sequence ID" value="NZ_QVFD01000014.1"/>
</dbReference>
<name>A0A3E2XJA6_9FIRM</name>
<gene>
    <name evidence="2" type="ORF">DW747_12575</name>
</gene>
<dbReference type="OrthoDB" id="7753492at2"/>
<dbReference type="InterPro" id="IPR056920">
    <property type="entry name" value="PRTase-CE"/>
</dbReference>
<reference evidence="2 3" key="1">
    <citation type="submission" date="2018-08" db="EMBL/GenBank/DDBJ databases">
        <title>A genome reference for cultivated species of the human gut microbiota.</title>
        <authorList>
            <person name="Zou Y."/>
            <person name="Xue W."/>
            <person name="Luo G."/>
        </authorList>
    </citation>
    <scope>NUCLEOTIDE SEQUENCE [LARGE SCALE GENOMIC DNA]</scope>
    <source>
        <strain evidence="2 3">AM28-39</strain>
    </source>
</reference>
<dbReference type="Proteomes" id="UP000261231">
    <property type="component" value="Unassembled WGS sequence"/>
</dbReference>
<evidence type="ECO:0000313" key="2">
    <source>
        <dbReference type="EMBL" id="RGC44611.1"/>
    </source>
</evidence>
<proteinExistence type="predicted"/>
<feature type="domain" description="PRTase-CE" evidence="1">
    <location>
        <begin position="32"/>
        <end position="146"/>
    </location>
</feature>
<protein>
    <recommendedName>
        <fullName evidence="1">PRTase-CE domain-containing protein</fullName>
    </recommendedName>
</protein>
<dbReference type="AlphaFoldDB" id="A0A3E2XJA6"/>
<dbReference type="Pfam" id="PF24390">
    <property type="entry name" value="PRTase-CE"/>
    <property type="match status" value="1"/>
</dbReference>
<sequence length="154" mass="17926">MEEPLIRTLEEQIAEKIKNYRKGTGVYDAEHVNRWISQFPEEERMVVLTETNRLLEQNYVDQAKFMEWERYIETNADIMGENPQKTISKSQFLDIQTKGNSQKRLVPMVESYLQAYGYTGVNTCAPGEVRNYFYLDDCLFTGMTLSALSRDSGQ</sequence>
<organism evidence="2 3">
    <name type="scientific">Coprococcus catus</name>
    <dbReference type="NCBI Taxonomy" id="116085"/>
    <lineage>
        <taxon>Bacteria</taxon>
        <taxon>Bacillati</taxon>
        <taxon>Bacillota</taxon>
        <taxon>Clostridia</taxon>
        <taxon>Lachnospirales</taxon>
        <taxon>Lachnospiraceae</taxon>
        <taxon>Coprococcus</taxon>
    </lineage>
</organism>
<dbReference type="EMBL" id="QVFD01000014">
    <property type="protein sequence ID" value="RGC44611.1"/>
    <property type="molecule type" value="Genomic_DNA"/>
</dbReference>